<evidence type="ECO:0000313" key="2">
    <source>
        <dbReference type="Proteomes" id="UP001212997"/>
    </source>
</evidence>
<sequence>MIDPGTEHPSWVSPPPGWLYGNWMQTHTSERAHLSLRNAQLDLSPVFPQSAETPGLLNDLTTAQIGNSPALHAIYVIDTPLRSINESFGPKWDDTFQGVGVGGAAGFNLTWAIVAWGYDTIGVGYFVIYEHSPPNSAFDIFSRSDGGPSPETLRSIDEAMRKLGDQQLSQIIDRIVPMVQNGARRGSPPFQCDATCINDKEGCRAIGIC</sequence>
<dbReference type="EMBL" id="JANAWD010000526">
    <property type="protein sequence ID" value="KAJ3478256.1"/>
    <property type="molecule type" value="Genomic_DNA"/>
</dbReference>
<dbReference type="Proteomes" id="UP001212997">
    <property type="component" value="Unassembled WGS sequence"/>
</dbReference>
<protein>
    <submittedName>
        <fullName evidence="1">Uncharacterized protein</fullName>
    </submittedName>
</protein>
<accession>A0AAD5UW52</accession>
<proteinExistence type="predicted"/>
<dbReference type="AlphaFoldDB" id="A0AAD5UW52"/>
<keyword evidence="2" id="KW-1185">Reference proteome</keyword>
<evidence type="ECO:0000313" key="1">
    <source>
        <dbReference type="EMBL" id="KAJ3478256.1"/>
    </source>
</evidence>
<organism evidence="1 2">
    <name type="scientific">Meripilus lineatus</name>
    <dbReference type="NCBI Taxonomy" id="2056292"/>
    <lineage>
        <taxon>Eukaryota</taxon>
        <taxon>Fungi</taxon>
        <taxon>Dikarya</taxon>
        <taxon>Basidiomycota</taxon>
        <taxon>Agaricomycotina</taxon>
        <taxon>Agaricomycetes</taxon>
        <taxon>Polyporales</taxon>
        <taxon>Meripilaceae</taxon>
        <taxon>Meripilus</taxon>
    </lineage>
</organism>
<gene>
    <name evidence="1" type="ORF">NLI96_g9888</name>
</gene>
<name>A0AAD5UW52_9APHY</name>
<reference evidence="1" key="1">
    <citation type="submission" date="2022-07" db="EMBL/GenBank/DDBJ databases">
        <title>Genome Sequence of Physisporinus lineatus.</title>
        <authorList>
            <person name="Buettner E."/>
        </authorList>
    </citation>
    <scope>NUCLEOTIDE SEQUENCE</scope>
    <source>
        <strain evidence="1">VT162</strain>
    </source>
</reference>
<comment type="caution">
    <text evidence="1">The sequence shown here is derived from an EMBL/GenBank/DDBJ whole genome shotgun (WGS) entry which is preliminary data.</text>
</comment>